<feature type="repeat" description="WD" evidence="3">
    <location>
        <begin position="762"/>
        <end position="813"/>
    </location>
</feature>
<keyword evidence="1 3" id="KW-0853">WD repeat</keyword>
<dbReference type="PROSITE" id="PS50082">
    <property type="entry name" value="WD_REPEATS_2"/>
    <property type="match status" value="10"/>
</dbReference>
<dbReference type="PROSITE" id="PS50294">
    <property type="entry name" value="WD_REPEATS_REGION"/>
    <property type="match status" value="6"/>
</dbReference>
<dbReference type="Gene3D" id="2.130.10.10">
    <property type="entry name" value="YVTN repeat-like/Quinoprotein amine dehydrogenase"/>
    <property type="match status" value="5"/>
</dbReference>
<dbReference type="Proteomes" id="UP001482513">
    <property type="component" value="Unassembled WGS sequence"/>
</dbReference>
<dbReference type="InterPro" id="IPR015943">
    <property type="entry name" value="WD40/YVTN_repeat-like_dom_sf"/>
</dbReference>
<accession>A0ABV0K7G7</accession>
<organism evidence="5 6">
    <name type="scientific">Leptolyngbya subtilissima DQ-A4</name>
    <dbReference type="NCBI Taxonomy" id="2933933"/>
    <lineage>
        <taxon>Bacteria</taxon>
        <taxon>Bacillati</taxon>
        <taxon>Cyanobacteriota</taxon>
        <taxon>Cyanophyceae</taxon>
        <taxon>Leptolyngbyales</taxon>
        <taxon>Leptolyngbyaceae</taxon>
        <taxon>Leptolyngbya group</taxon>
        <taxon>Leptolyngbya</taxon>
    </lineage>
</organism>
<feature type="repeat" description="WD" evidence="3">
    <location>
        <begin position="1205"/>
        <end position="1246"/>
    </location>
</feature>
<dbReference type="PANTHER" id="PTHR19848:SF8">
    <property type="entry name" value="F-BOX AND WD REPEAT DOMAIN CONTAINING 7"/>
    <property type="match status" value="1"/>
</dbReference>
<dbReference type="SUPFAM" id="SSF50998">
    <property type="entry name" value="Quinoprotein alcohol dehydrogenase-like"/>
    <property type="match status" value="1"/>
</dbReference>
<sequence>MPAKKSRRRGVVLSLAGQRKLDAARRQLEATLNNGDRFTLEEISDRTRLALSTVTRVLDGQNGVDKQTLDQFFAAFDLLLERTDYQHPNPGELSPPETPATSQPPTPYPSTPSPPTPLTLDWGEAIDASLFYGRATELDTLAQWIQRDRCRLVAILGMGGIGKTALSVKLAQRLSEREGGRVDGWESRRMDGWMSPPKADALENQAANSLPTPLPSHSPTHPPSHPFTHPPFSAIIWRTLRNAPPLELLLTDLIQVLSGQQESPSTLAVAPLLSRLMHYLRQQRCLLVLDNGETLLQEGKLTGAYREGYEAYGELLRQVGELPHQSCVVLTSREKPSVLADMEGATLPVRSLTLPGLPPADTDQIFDAIGLSRSPTGRYQLLNSYSGNPLALKIVATSIRELFGGDVDAFVQEETTVFNGIRRLLDQQYQRLAPLEQQIMGWLAINRDWVTIADLQTDIVPAIPKQRLLETLESLARRSLIEQKHARFTQQPVVMEYVTERLIEQISDEIIAMPQVAPAEGLLIDRYALLKATAKEYIRDSQTRLILQPIAQNLCARFNSTAALDRQMRQLLTLLRQTFTQSYSYGVGNLLNLMQYLKLDLTGYDLSGLTIRQAGLQKTPLQQVNLAHANLIACRFAEPVPHPNALIASADGDFIAMGGEDGMVQVWQASTGLPVFIMQAHSTYIFALAFSPDGQVLVTGSMDTGVKFWDMATGHCLQTWHYDHPWGLTFSPDGTVLAGSLGDTSRSILLWNWRTGEVLQSLTGHSGPANGIAFGPHPIAMAPGEPPRRILVSCGQDGLVKVWDIDSGECLHTMTEHIGMCWTLAMHPGGDRFATSSFDHTVKIWDIATGTCLHTLRGHTAEVCGVHFSPDGQLVASASSDRTLRLWDVATGQCLTVLTGHTDSVWGTAFINGNTPDGQWLPGQALVSIGIDQTIRFWDVSRPVTPSSPQPPEQTHKSPPPLHPSTLLPSHPPTLPPSHSPTPTPISGHCLKTIQGGNAGLRSIACHPHRHLIASGGLGGTIRLWNEAGECVQTFTGYEGSIWKVAFHPRGDLLASASLNGEVHIWELATGRCRYTLRRENNSWIQAFGYTPQGYLLSATSSDATIRYWDSDSGECLRSIVLDPDAYLLGLAVEPQGQYFVTVGNDGALRWWDVETGASLRVGGGQEGHTWGVTIHPHEPLMATVGNLSDIKLWNVETGEFLHKLEGHTGIHGGLVFSPDGSLLVSGRSDRTIRVWDVATWNCLRVIEGHTSIVTAVIFLPTPAPGSRYPMLASCSLDETIRLWNVETGECLAIMRPDRLYEAMNITGITGLSPSEIDILKSLGAVDL</sequence>
<dbReference type="PRINTS" id="PR00364">
    <property type="entry name" value="DISEASERSIST"/>
</dbReference>
<feature type="repeat" description="WD" evidence="3">
    <location>
        <begin position="678"/>
        <end position="719"/>
    </location>
</feature>
<evidence type="ECO:0000313" key="6">
    <source>
        <dbReference type="Proteomes" id="UP001482513"/>
    </source>
</evidence>
<feature type="repeat" description="WD" evidence="3">
    <location>
        <begin position="814"/>
        <end position="855"/>
    </location>
</feature>
<dbReference type="CDD" id="cd00200">
    <property type="entry name" value="WD40"/>
    <property type="match status" value="3"/>
</dbReference>
<dbReference type="InterPro" id="IPR027417">
    <property type="entry name" value="P-loop_NTPase"/>
</dbReference>
<dbReference type="InterPro" id="IPR019775">
    <property type="entry name" value="WD40_repeat_CS"/>
</dbReference>
<dbReference type="SUPFAM" id="SSF50978">
    <property type="entry name" value="WD40 repeat-like"/>
    <property type="match status" value="1"/>
</dbReference>
<feature type="compositionally biased region" description="Pro residues" evidence="4">
    <location>
        <begin position="970"/>
        <end position="984"/>
    </location>
</feature>
<dbReference type="InterPro" id="IPR001680">
    <property type="entry name" value="WD40_rpt"/>
</dbReference>
<dbReference type="InterPro" id="IPR020472">
    <property type="entry name" value="WD40_PAC1"/>
</dbReference>
<protein>
    <submittedName>
        <fullName evidence="5">WD40 repeat domain-containing protein</fullName>
    </submittedName>
</protein>
<keyword evidence="6" id="KW-1185">Reference proteome</keyword>
<dbReference type="RefSeq" id="WP_190700450.1">
    <property type="nucleotide sequence ID" value="NZ_JAMPKX010000005.1"/>
</dbReference>
<reference evidence="5 6" key="1">
    <citation type="submission" date="2022-04" db="EMBL/GenBank/DDBJ databases">
        <title>Positive selection, recombination, and allopatry shape intraspecific diversity of widespread and dominant cyanobacteria.</title>
        <authorList>
            <person name="Wei J."/>
            <person name="Shu W."/>
            <person name="Hu C."/>
        </authorList>
    </citation>
    <scope>NUCLEOTIDE SEQUENCE [LARGE SCALE GENOMIC DNA]</scope>
    <source>
        <strain evidence="5 6">DQ-A4</strain>
    </source>
</reference>
<feature type="repeat" description="WD" evidence="3">
    <location>
        <begin position="1247"/>
        <end position="1294"/>
    </location>
</feature>
<feature type="region of interest" description="Disordered" evidence="4">
    <location>
        <begin position="85"/>
        <end position="118"/>
    </location>
</feature>
<dbReference type="PROSITE" id="PS00678">
    <property type="entry name" value="WD_REPEATS_1"/>
    <property type="match status" value="7"/>
</dbReference>
<dbReference type="PRINTS" id="PR00320">
    <property type="entry name" value="GPROTEINBRPT"/>
</dbReference>
<dbReference type="Gene3D" id="3.40.50.300">
    <property type="entry name" value="P-loop containing nucleotide triphosphate hydrolases"/>
    <property type="match status" value="2"/>
</dbReference>
<dbReference type="SUPFAM" id="SSF52540">
    <property type="entry name" value="P-loop containing nucleoside triphosphate hydrolases"/>
    <property type="match status" value="1"/>
</dbReference>
<dbReference type="EMBL" id="JAMPKX010000005">
    <property type="protein sequence ID" value="MEP0947868.1"/>
    <property type="molecule type" value="Genomic_DNA"/>
</dbReference>
<evidence type="ECO:0000256" key="3">
    <source>
        <dbReference type="PROSITE-ProRule" id="PRU00221"/>
    </source>
</evidence>
<feature type="compositionally biased region" description="Pro residues" evidence="4">
    <location>
        <begin position="946"/>
        <end position="963"/>
    </location>
</feature>
<dbReference type="PANTHER" id="PTHR19848">
    <property type="entry name" value="WD40 REPEAT PROTEIN"/>
    <property type="match status" value="1"/>
</dbReference>
<feature type="repeat" description="WD" evidence="3">
    <location>
        <begin position="994"/>
        <end position="1026"/>
    </location>
</feature>
<feature type="repeat" description="WD" evidence="3">
    <location>
        <begin position="1035"/>
        <end position="1076"/>
    </location>
</feature>
<proteinExistence type="predicted"/>
<dbReference type="InterPro" id="IPR011047">
    <property type="entry name" value="Quinoprotein_ADH-like_sf"/>
</dbReference>
<evidence type="ECO:0000256" key="4">
    <source>
        <dbReference type="SAM" id="MobiDB-lite"/>
    </source>
</evidence>
<name>A0ABV0K7G7_9CYAN</name>
<evidence type="ECO:0000256" key="1">
    <source>
        <dbReference type="ARBA" id="ARBA00022574"/>
    </source>
</evidence>
<feature type="compositionally biased region" description="Pro residues" evidence="4">
    <location>
        <begin position="96"/>
        <end position="117"/>
    </location>
</feature>
<keyword evidence="2" id="KW-0677">Repeat</keyword>
<gene>
    <name evidence="5" type="ORF">NC992_13370</name>
</gene>
<dbReference type="InterPro" id="IPR036322">
    <property type="entry name" value="WD40_repeat_dom_sf"/>
</dbReference>
<evidence type="ECO:0000313" key="5">
    <source>
        <dbReference type="EMBL" id="MEP0947868.1"/>
    </source>
</evidence>
<dbReference type="Pfam" id="PF00400">
    <property type="entry name" value="WD40"/>
    <property type="match status" value="10"/>
</dbReference>
<feature type="region of interest" description="Disordered" evidence="4">
    <location>
        <begin position="941"/>
        <end position="989"/>
    </location>
</feature>
<comment type="caution">
    <text evidence="5">The sequence shown here is derived from an EMBL/GenBank/DDBJ whole genome shotgun (WGS) entry which is preliminary data.</text>
</comment>
<dbReference type="SMART" id="SM00320">
    <property type="entry name" value="WD40"/>
    <property type="match status" value="14"/>
</dbReference>
<feature type="repeat" description="WD" evidence="3">
    <location>
        <begin position="856"/>
        <end position="897"/>
    </location>
</feature>
<feature type="repeat" description="WD" evidence="3">
    <location>
        <begin position="1078"/>
        <end position="1119"/>
    </location>
</feature>
<feature type="repeat" description="WD" evidence="3">
    <location>
        <begin position="1131"/>
        <end position="1162"/>
    </location>
</feature>
<evidence type="ECO:0000256" key="2">
    <source>
        <dbReference type="ARBA" id="ARBA00022737"/>
    </source>
</evidence>